<dbReference type="EMBL" id="JAAMPI010000152">
    <property type="protein sequence ID" value="KAF4634910.1"/>
    <property type="molecule type" value="Genomic_DNA"/>
</dbReference>
<protein>
    <submittedName>
        <fullName evidence="2">Uncharacterized protein</fullName>
    </submittedName>
</protein>
<keyword evidence="3" id="KW-1185">Reference proteome</keyword>
<dbReference type="AlphaFoldDB" id="A0A8H4RRW3"/>
<dbReference type="Proteomes" id="UP000566819">
    <property type="component" value="Unassembled WGS sequence"/>
</dbReference>
<sequence>MRRKEIRNKKNMEVFLWRIMSGKAFMDFLAIAMGKRRQPARQKTPTSESTGSELEQSLLGDVPPPLSQTGRSETYASNGSHALYKAGSQNSHKKHSKLPDPRDEIHINSRYLQLVTVYDENGRPSLAITVTKTLVYKLNKLFKLGAKINRYNDDIRSNRHNQREMESIIDKIMNHLDSLPNGMDRSDLSSLREAQDILEDFQLELDNKLESL</sequence>
<evidence type="ECO:0000256" key="1">
    <source>
        <dbReference type="SAM" id="MobiDB-lite"/>
    </source>
</evidence>
<gene>
    <name evidence="2" type="ORF">G7Y89_g3190</name>
</gene>
<accession>A0A8H4RRW3</accession>
<comment type="caution">
    <text evidence="2">The sequence shown here is derived from an EMBL/GenBank/DDBJ whole genome shotgun (WGS) entry which is preliminary data.</text>
</comment>
<reference evidence="2 3" key="1">
    <citation type="submission" date="2020-03" db="EMBL/GenBank/DDBJ databases">
        <title>Draft Genome Sequence of Cudoniella acicularis.</title>
        <authorList>
            <person name="Buettner E."/>
            <person name="Kellner H."/>
        </authorList>
    </citation>
    <scope>NUCLEOTIDE SEQUENCE [LARGE SCALE GENOMIC DNA]</scope>
    <source>
        <strain evidence="2 3">DSM 108380</strain>
    </source>
</reference>
<feature type="compositionally biased region" description="Polar residues" evidence="1">
    <location>
        <begin position="41"/>
        <end position="55"/>
    </location>
</feature>
<feature type="region of interest" description="Disordered" evidence="1">
    <location>
        <begin position="35"/>
        <end position="74"/>
    </location>
</feature>
<name>A0A8H4RRW3_9HELO</name>
<evidence type="ECO:0000313" key="3">
    <source>
        <dbReference type="Proteomes" id="UP000566819"/>
    </source>
</evidence>
<organism evidence="2 3">
    <name type="scientific">Cudoniella acicularis</name>
    <dbReference type="NCBI Taxonomy" id="354080"/>
    <lineage>
        <taxon>Eukaryota</taxon>
        <taxon>Fungi</taxon>
        <taxon>Dikarya</taxon>
        <taxon>Ascomycota</taxon>
        <taxon>Pezizomycotina</taxon>
        <taxon>Leotiomycetes</taxon>
        <taxon>Helotiales</taxon>
        <taxon>Tricladiaceae</taxon>
        <taxon>Cudoniella</taxon>
    </lineage>
</organism>
<proteinExistence type="predicted"/>
<evidence type="ECO:0000313" key="2">
    <source>
        <dbReference type="EMBL" id="KAF4634910.1"/>
    </source>
</evidence>